<dbReference type="PROSITE" id="PS51363">
    <property type="entry name" value="W2"/>
    <property type="match status" value="1"/>
</dbReference>
<sequence>MAYWCNWSRAGNPPNALLRAFMAVYDLDICDEETIVRWKEEVNHAYPDKGKALFQLNKFLNWLDQAEEESDEEAGVRK</sequence>
<dbReference type="WBParaSite" id="maker-unitig_39316-snap-gene-0.1-mRNA-1">
    <property type="protein sequence ID" value="maker-unitig_39316-snap-gene-0.1-mRNA-1"/>
    <property type="gene ID" value="maker-unitig_39316-snap-gene-0.1"/>
</dbReference>
<dbReference type="AlphaFoldDB" id="A0A1I8FMT2"/>
<dbReference type="InterPro" id="IPR016024">
    <property type="entry name" value="ARM-type_fold"/>
</dbReference>
<dbReference type="SUPFAM" id="SSF48371">
    <property type="entry name" value="ARM repeat"/>
    <property type="match status" value="1"/>
</dbReference>
<organism evidence="2 3">
    <name type="scientific">Macrostomum lignano</name>
    <dbReference type="NCBI Taxonomy" id="282301"/>
    <lineage>
        <taxon>Eukaryota</taxon>
        <taxon>Metazoa</taxon>
        <taxon>Spiralia</taxon>
        <taxon>Lophotrochozoa</taxon>
        <taxon>Platyhelminthes</taxon>
        <taxon>Rhabditophora</taxon>
        <taxon>Macrostomorpha</taxon>
        <taxon>Macrostomida</taxon>
        <taxon>Macrostomidae</taxon>
        <taxon>Macrostomum</taxon>
    </lineage>
</organism>
<dbReference type="Gene3D" id="1.25.40.180">
    <property type="match status" value="1"/>
</dbReference>
<evidence type="ECO:0000313" key="3">
    <source>
        <dbReference type="WBParaSite" id="maker-unitig_39316-snap-gene-0.1-mRNA-1"/>
    </source>
</evidence>
<reference evidence="3" key="1">
    <citation type="submission" date="2016-11" db="UniProtKB">
        <authorList>
            <consortium name="WormBaseParasite"/>
        </authorList>
    </citation>
    <scope>IDENTIFICATION</scope>
</reference>
<protein>
    <submittedName>
        <fullName evidence="3">W2 domain-containing protein</fullName>
    </submittedName>
</protein>
<dbReference type="InterPro" id="IPR003307">
    <property type="entry name" value="W2_domain"/>
</dbReference>
<dbReference type="SMART" id="SM00515">
    <property type="entry name" value="eIF5C"/>
    <property type="match status" value="1"/>
</dbReference>
<feature type="domain" description="W2" evidence="1">
    <location>
        <begin position="1"/>
        <end position="73"/>
    </location>
</feature>
<accession>A0A1I8FMT2</accession>
<keyword evidence="2" id="KW-1185">Reference proteome</keyword>
<evidence type="ECO:0000259" key="1">
    <source>
        <dbReference type="PROSITE" id="PS51363"/>
    </source>
</evidence>
<name>A0A1I8FMT2_9PLAT</name>
<evidence type="ECO:0000313" key="2">
    <source>
        <dbReference type="Proteomes" id="UP000095280"/>
    </source>
</evidence>
<dbReference type="Pfam" id="PF02020">
    <property type="entry name" value="W2"/>
    <property type="match status" value="1"/>
</dbReference>
<proteinExistence type="predicted"/>
<dbReference type="Proteomes" id="UP000095280">
    <property type="component" value="Unplaced"/>
</dbReference>